<dbReference type="AlphaFoldDB" id="A0A8J2S1N5"/>
<reference evidence="2" key="1">
    <citation type="submission" date="2021-11" db="EMBL/GenBank/DDBJ databases">
        <authorList>
            <person name="Schell T."/>
        </authorList>
    </citation>
    <scope>NUCLEOTIDE SEQUENCE</scope>
    <source>
        <strain evidence="2">M5</strain>
    </source>
</reference>
<accession>A0A8J2S1N5</accession>
<feature type="signal peptide" evidence="1">
    <location>
        <begin position="1"/>
        <end position="20"/>
    </location>
</feature>
<dbReference type="Proteomes" id="UP000789390">
    <property type="component" value="Unassembled WGS sequence"/>
</dbReference>
<gene>
    <name evidence="2" type="ORF">DGAL_LOCUS12855</name>
</gene>
<dbReference type="EMBL" id="CAKKLH010000292">
    <property type="protein sequence ID" value="CAH0109378.1"/>
    <property type="molecule type" value="Genomic_DNA"/>
</dbReference>
<evidence type="ECO:0000313" key="2">
    <source>
        <dbReference type="EMBL" id="CAH0109378.1"/>
    </source>
</evidence>
<proteinExistence type="predicted"/>
<protein>
    <submittedName>
        <fullName evidence="2">Uncharacterized protein</fullName>
    </submittedName>
</protein>
<organism evidence="2 3">
    <name type="scientific">Daphnia galeata</name>
    <dbReference type="NCBI Taxonomy" id="27404"/>
    <lineage>
        <taxon>Eukaryota</taxon>
        <taxon>Metazoa</taxon>
        <taxon>Ecdysozoa</taxon>
        <taxon>Arthropoda</taxon>
        <taxon>Crustacea</taxon>
        <taxon>Branchiopoda</taxon>
        <taxon>Diplostraca</taxon>
        <taxon>Cladocera</taxon>
        <taxon>Anomopoda</taxon>
        <taxon>Daphniidae</taxon>
        <taxon>Daphnia</taxon>
    </lineage>
</organism>
<name>A0A8J2S1N5_9CRUS</name>
<dbReference type="OrthoDB" id="6339673at2759"/>
<evidence type="ECO:0000313" key="3">
    <source>
        <dbReference type="Proteomes" id="UP000789390"/>
    </source>
</evidence>
<feature type="chain" id="PRO_5035162045" evidence="1">
    <location>
        <begin position="21"/>
        <end position="220"/>
    </location>
</feature>
<sequence>MKFLFSLVLVIACLNLNLLAHPQQPGNRLADLSEALESSISQTDDMPPEMESPEFPYLLYKCCHQEDFTLALSCERETELKLNTTKPIPIKKDASQEDFKKKRDKFDLVDELTNQFNMDEYIEGYKTTSLSMEQKTLVSTEFKSCVTANFTTPSLPLFIQWTDSRTKANEATGNWVAVMHVVRCDLLALIKNGCSDPSVSKSTLTWIIKDILTDIAKDLH</sequence>
<evidence type="ECO:0000256" key="1">
    <source>
        <dbReference type="SAM" id="SignalP"/>
    </source>
</evidence>
<keyword evidence="1" id="KW-0732">Signal</keyword>
<keyword evidence="3" id="KW-1185">Reference proteome</keyword>
<comment type="caution">
    <text evidence="2">The sequence shown here is derived from an EMBL/GenBank/DDBJ whole genome shotgun (WGS) entry which is preliminary data.</text>
</comment>